<dbReference type="EMBL" id="KQ257463">
    <property type="protein sequence ID" value="KNC97600.1"/>
    <property type="molecule type" value="Genomic_DNA"/>
</dbReference>
<dbReference type="VEuPathDB" id="FungiDB:SPPG_07069"/>
<sequence>MDVSSLFAHVDHVLVAEFDIDKGSSLSYQYPLETGTDVHMLADLMLPDGAHLREEDWTMFFLNQPIMGQESGSETLTSNIPDHIRHSLLPASAYQYDANRGWSTIGPEPTIQLQLAEKCTIWDDRCTQVVTEFNLSEVEYRRNGPLCSYLFVRGQTWAIRFCSEDDEIYFLDAIDRVLDGAVENTTELPPPPPQEQNRKPLLYVLNLVRTKHISGVRRGARVKAMAIASRHNSVHAFKPLLLLALDKYFTTPSIDVVTELYKSINAMDVSLMPRLSTLEKKILRASEDRSLFEEKFQDAVDGMPNSPGVDRLIRSGSVDTTASFASARQGRESAVPQDGQPVLVRAGTQTKPSNKDRHYFETKVAYGGIKVPIRIPLTAYSEEIGDFSVSKFLSSFGQASAINPPPGPSKDTPPPSLQWKNGAPFHWHPHLDSGPQTHPIIVLMNALLSEKRVLFLGDKRPSGEVAHYVLAACALAGGGGSILRGFAERCFPYVSLAGLDYLLAVPGYIAGVTNPVFEEQPAWWDVLCNINTGKITVSPLLTGSASNGLRDSTGKEREKDRDWMRAGSWEGDNEFIQEALLAVLSHTGELHVRQRFHDYIRRTVDVCAAYEIDTFGTSSIAVLGHHVEHAELGFGPFFNDSLLRKRETFMLGNRIEGWRQSKSYRNCQQDFQVYLHRRAIKSLDVRYLLSALRSPQTMMEPIAIRTFLGLQDALAGGDDDMVIELLSLLPQSQGGVFPIAVGLFHARWELRRACVRLLRRIGWHKVGQKFIGHLNAFVQVVYQRIHGEFYRGEVPPGVDLLHVEWNEIGSRVSSIEGFLRRDSNAKTPRNVTMDDSQMKPVRETTQPTPSSPPHPSTPPRQSSTTPPTALSPVVKRLLQQQQQKQEQLRAKLTALKDDGVFVTDIMNPEFGKEFVRDDKVEVGKNVGEKSDVGKGEIGKGEEGAPLAPKRGASMPKVEVRKCKKSYVIFFFLILLGDFFLG</sequence>
<feature type="domain" description="UDENN" evidence="2">
    <location>
        <begin position="11"/>
        <end position="667"/>
    </location>
</feature>
<dbReference type="Pfam" id="PF07792">
    <property type="entry name" value="Afi1"/>
    <property type="match status" value="1"/>
</dbReference>
<reference evidence="3 4" key="1">
    <citation type="submission" date="2009-08" db="EMBL/GenBank/DDBJ databases">
        <title>The Genome Sequence of Spizellomyces punctatus strain DAOM BR117.</title>
        <authorList>
            <consortium name="The Broad Institute Genome Sequencing Platform"/>
            <person name="Russ C."/>
            <person name="Cuomo C."/>
            <person name="Shea T."/>
            <person name="Young S.K."/>
            <person name="Zeng Q."/>
            <person name="Koehrsen M."/>
            <person name="Haas B."/>
            <person name="Borodovsky M."/>
            <person name="Guigo R."/>
            <person name="Alvarado L."/>
            <person name="Berlin A."/>
            <person name="Bochicchio J."/>
            <person name="Borenstein D."/>
            <person name="Chapman S."/>
            <person name="Chen Z."/>
            <person name="Engels R."/>
            <person name="Freedman E."/>
            <person name="Gellesch M."/>
            <person name="Goldberg J."/>
            <person name="Griggs A."/>
            <person name="Gujja S."/>
            <person name="Heiman D."/>
            <person name="Hepburn T."/>
            <person name="Howarth C."/>
            <person name="Jen D."/>
            <person name="Larson L."/>
            <person name="Lewis B."/>
            <person name="Mehta T."/>
            <person name="Park D."/>
            <person name="Pearson M."/>
            <person name="Roberts A."/>
            <person name="Saif S."/>
            <person name="Shenoy N."/>
            <person name="Sisk P."/>
            <person name="Stolte C."/>
            <person name="Sykes S."/>
            <person name="Thomson T."/>
            <person name="Walk T."/>
            <person name="White J."/>
            <person name="Yandava C."/>
            <person name="Burger G."/>
            <person name="Gray M.W."/>
            <person name="Holland P.W.H."/>
            <person name="King N."/>
            <person name="Lang F.B.F."/>
            <person name="Roger A.J."/>
            <person name="Ruiz-Trillo I."/>
            <person name="Lander E."/>
            <person name="Nusbaum C."/>
        </authorList>
    </citation>
    <scope>NUCLEOTIDE SEQUENCE [LARGE SCALE GENOMIC DNA]</scope>
    <source>
        <strain evidence="3 4">DAOM BR117</strain>
    </source>
</reference>
<evidence type="ECO:0000259" key="2">
    <source>
        <dbReference type="PROSITE" id="PS50211"/>
    </source>
</evidence>
<dbReference type="STRING" id="645134.A0A0L0H7W6"/>
<dbReference type="GeneID" id="27690317"/>
<dbReference type="PROSITE" id="PS50211">
    <property type="entry name" value="DENN"/>
    <property type="match status" value="1"/>
</dbReference>
<proteinExistence type="predicted"/>
<feature type="region of interest" description="Disordered" evidence="1">
    <location>
        <begin position="823"/>
        <end position="869"/>
    </location>
</feature>
<dbReference type="InterPro" id="IPR052809">
    <property type="entry name" value="Actin_polarity_regulatory"/>
</dbReference>
<dbReference type="OMA" id="GRHFWAQ"/>
<gene>
    <name evidence="3" type="ORF">SPPG_07069</name>
</gene>
<dbReference type="Pfam" id="PF08616">
    <property type="entry name" value="SPA"/>
    <property type="match status" value="1"/>
</dbReference>
<evidence type="ECO:0000313" key="3">
    <source>
        <dbReference type="EMBL" id="KNC97600.1"/>
    </source>
</evidence>
<dbReference type="PANTHER" id="PTHR28245:SF1">
    <property type="entry name" value="ARF3-INTERACTING PROTEIN 1"/>
    <property type="match status" value="1"/>
</dbReference>
<dbReference type="Proteomes" id="UP000053201">
    <property type="component" value="Unassembled WGS sequence"/>
</dbReference>
<dbReference type="InParanoid" id="A0A0L0H7W6"/>
<feature type="compositionally biased region" description="Low complexity" evidence="1">
    <location>
        <begin position="859"/>
        <end position="868"/>
    </location>
</feature>
<feature type="compositionally biased region" description="Pro residues" evidence="1">
    <location>
        <begin position="849"/>
        <end position="858"/>
    </location>
</feature>
<dbReference type="RefSeq" id="XP_016605640.1">
    <property type="nucleotide sequence ID" value="XM_016755249.1"/>
</dbReference>
<evidence type="ECO:0000256" key="1">
    <source>
        <dbReference type="SAM" id="MobiDB-lite"/>
    </source>
</evidence>
<dbReference type="GO" id="GO:0005886">
    <property type="term" value="C:plasma membrane"/>
    <property type="evidence" value="ECO:0007669"/>
    <property type="project" value="TreeGrafter"/>
</dbReference>
<dbReference type="AlphaFoldDB" id="A0A0L0H7W6"/>
<dbReference type="GO" id="GO:0051666">
    <property type="term" value="P:actin cortical patch localization"/>
    <property type="evidence" value="ECO:0007669"/>
    <property type="project" value="TreeGrafter"/>
</dbReference>
<feature type="compositionally biased region" description="Polar residues" evidence="1">
    <location>
        <begin position="825"/>
        <end position="835"/>
    </location>
</feature>
<feature type="compositionally biased region" description="Pro residues" evidence="1">
    <location>
        <begin position="403"/>
        <end position="416"/>
    </location>
</feature>
<dbReference type="PANTHER" id="PTHR28245">
    <property type="entry name" value="ARF3-INTERACTING PROTEIN 1"/>
    <property type="match status" value="1"/>
</dbReference>
<feature type="region of interest" description="Disordered" evidence="1">
    <location>
        <begin position="931"/>
        <end position="950"/>
    </location>
</feature>
<organism evidence="3 4">
    <name type="scientific">Spizellomyces punctatus (strain DAOM BR117)</name>
    <dbReference type="NCBI Taxonomy" id="645134"/>
    <lineage>
        <taxon>Eukaryota</taxon>
        <taxon>Fungi</taxon>
        <taxon>Fungi incertae sedis</taxon>
        <taxon>Chytridiomycota</taxon>
        <taxon>Chytridiomycota incertae sedis</taxon>
        <taxon>Chytridiomycetes</taxon>
        <taxon>Spizellomycetales</taxon>
        <taxon>Spizellomycetaceae</taxon>
        <taxon>Spizellomyces</taxon>
    </lineage>
</organism>
<dbReference type="OrthoDB" id="66409at2759"/>
<feature type="compositionally biased region" description="Basic and acidic residues" evidence="1">
    <location>
        <begin position="931"/>
        <end position="942"/>
    </location>
</feature>
<dbReference type="eggNOG" id="ENOG502QQUZ">
    <property type="taxonomic scope" value="Eukaryota"/>
</dbReference>
<accession>A0A0L0H7W6</accession>
<dbReference type="InterPro" id="IPR037516">
    <property type="entry name" value="Tripartite_DENN"/>
</dbReference>
<keyword evidence="4" id="KW-1185">Reference proteome</keyword>
<evidence type="ECO:0000313" key="4">
    <source>
        <dbReference type="Proteomes" id="UP000053201"/>
    </source>
</evidence>
<dbReference type="FunCoup" id="A0A0L0H7W6">
    <property type="interactions" value="30"/>
</dbReference>
<protein>
    <recommendedName>
        <fullName evidence="2">UDENN domain-containing protein</fullName>
    </recommendedName>
</protein>
<feature type="region of interest" description="Disordered" evidence="1">
    <location>
        <begin position="400"/>
        <end position="419"/>
    </location>
</feature>
<dbReference type="InterPro" id="IPR012860">
    <property type="entry name" value="Afi1_N"/>
</dbReference>
<name>A0A0L0H7W6_SPIPD</name>